<evidence type="ECO:0000313" key="2">
    <source>
        <dbReference type="Proteomes" id="UP000070572"/>
    </source>
</evidence>
<sequence length="51" mass="5889">MPRKSRPPARTPDWETSAVKTTAIISMSSKARRGRRMSEYQARRQILSDLI</sequence>
<protein>
    <submittedName>
        <fullName evidence="1">Uncharacterized protein</fullName>
    </submittedName>
</protein>
<accession>A0AB34WXK8</accession>
<dbReference type="Proteomes" id="UP000070572">
    <property type="component" value="Unassembled WGS sequence"/>
</dbReference>
<comment type="caution">
    <text evidence="1">The sequence shown here is derived from an EMBL/GenBank/DDBJ whole genome shotgun (WGS) entry which is preliminary data.</text>
</comment>
<evidence type="ECO:0000313" key="1">
    <source>
        <dbReference type="EMBL" id="KXB79350.1"/>
    </source>
</evidence>
<organism evidence="1 2">
    <name type="scientific">Varibaculum cambriense</name>
    <dbReference type="NCBI Taxonomy" id="184870"/>
    <lineage>
        <taxon>Bacteria</taxon>
        <taxon>Bacillati</taxon>
        <taxon>Actinomycetota</taxon>
        <taxon>Actinomycetes</taxon>
        <taxon>Actinomycetales</taxon>
        <taxon>Actinomycetaceae</taxon>
        <taxon>Varibaculum</taxon>
    </lineage>
</organism>
<gene>
    <name evidence="1" type="ORF">HMPREF1862_01973</name>
</gene>
<dbReference type="EMBL" id="LSDN01000028">
    <property type="protein sequence ID" value="KXB79350.1"/>
    <property type="molecule type" value="Genomic_DNA"/>
</dbReference>
<proteinExistence type="predicted"/>
<reference evidence="1 2" key="1">
    <citation type="submission" date="2016-01" db="EMBL/GenBank/DDBJ databases">
        <authorList>
            <person name="Mitreva M."/>
            <person name="Pepin K.H."/>
            <person name="Mihindukulasuriya K.A."/>
            <person name="Fulton R."/>
            <person name="Fronick C."/>
            <person name="O'Laughlin M."/>
            <person name="Miner T."/>
            <person name="Herter B."/>
            <person name="Rosa B.A."/>
            <person name="Cordes M."/>
            <person name="Tomlinson C."/>
            <person name="Wollam A."/>
            <person name="Palsikar V.B."/>
            <person name="Mardis E.R."/>
            <person name="Wilson R.K."/>
        </authorList>
    </citation>
    <scope>NUCLEOTIDE SEQUENCE [LARGE SCALE GENOMIC DNA]</scope>
    <source>
        <strain evidence="1 2">DNF00696</strain>
    </source>
</reference>
<name>A0AB34WXK8_9ACTO</name>
<dbReference type="AlphaFoldDB" id="A0AB34WXK8"/>